<dbReference type="GO" id="GO:0003964">
    <property type="term" value="F:RNA-directed DNA polymerase activity"/>
    <property type="evidence" value="ECO:0007669"/>
    <property type="project" value="UniProtKB-KW"/>
</dbReference>
<protein>
    <submittedName>
        <fullName evidence="1">Non-LTR retroelement reverse transcriptase</fullName>
    </submittedName>
</protein>
<accession>A0A2P5D1R8</accession>
<keyword evidence="2" id="KW-1185">Reference proteome</keyword>
<reference evidence="2" key="1">
    <citation type="submission" date="2016-06" db="EMBL/GenBank/DDBJ databases">
        <title>Parallel loss of symbiosis genes in relatives of nitrogen-fixing non-legume Parasponia.</title>
        <authorList>
            <person name="Van Velzen R."/>
            <person name="Holmer R."/>
            <person name="Bu F."/>
            <person name="Rutten L."/>
            <person name="Van Zeijl A."/>
            <person name="Liu W."/>
            <person name="Santuari L."/>
            <person name="Cao Q."/>
            <person name="Sharma T."/>
            <person name="Shen D."/>
            <person name="Roswanjaya Y."/>
            <person name="Wardhani T."/>
            <person name="Kalhor M.S."/>
            <person name="Jansen J."/>
            <person name="Van den Hoogen J."/>
            <person name="Gungor B."/>
            <person name="Hartog M."/>
            <person name="Hontelez J."/>
            <person name="Verver J."/>
            <person name="Yang W.-C."/>
            <person name="Schijlen E."/>
            <person name="Repin R."/>
            <person name="Schilthuizen M."/>
            <person name="Schranz E."/>
            <person name="Heidstra R."/>
            <person name="Miyata K."/>
            <person name="Fedorova E."/>
            <person name="Kohlen W."/>
            <person name="Bisseling T."/>
            <person name="Smit S."/>
            <person name="Geurts R."/>
        </authorList>
    </citation>
    <scope>NUCLEOTIDE SEQUENCE [LARGE SCALE GENOMIC DNA]</scope>
    <source>
        <strain evidence="2">cv. WU1-14</strain>
    </source>
</reference>
<dbReference type="AlphaFoldDB" id="A0A2P5D1R8"/>
<dbReference type="Proteomes" id="UP000237105">
    <property type="component" value="Unassembled WGS sequence"/>
</dbReference>
<dbReference type="OrthoDB" id="1749524at2759"/>
<evidence type="ECO:0000313" key="1">
    <source>
        <dbReference type="EMBL" id="PON67244.1"/>
    </source>
</evidence>
<evidence type="ECO:0000313" key="2">
    <source>
        <dbReference type="Proteomes" id="UP000237105"/>
    </source>
</evidence>
<sequence>MEIRTLVPKIDLERWGVLVWMLWSERNVLFMAIGRRADSVNASSSRSWSPSVHDYLKLNVNAVVSDTRNYFGVGAVIRDSMGLVCGAAAIILPGCYNILTTERLVIRTGTSFALQFDIPSF</sequence>
<organism evidence="1 2">
    <name type="scientific">Parasponia andersonii</name>
    <name type="common">Sponia andersonii</name>
    <dbReference type="NCBI Taxonomy" id="3476"/>
    <lineage>
        <taxon>Eukaryota</taxon>
        <taxon>Viridiplantae</taxon>
        <taxon>Streptophyta</taxon>
        <taxon>Embryophyta</taxon>
        <taxon>Tracheophyta</taxon>
        <taxon>Spermatophyta</taxon>
        <taxon>Magnoliopsida</taxon>
        <taxon>eudicotyledons</taxon>
        <taxon>Gunneridae</taxon>
        <taxon>Pentapetalae</taxon>
        <taxon>rosids</taxon>
        <taxon>fabids</taxon>
        <taxon>Rosales</taxon>
        <taxon>Cannabaceae</taxon>
        <taxon>Parasponia</taxon>
    </lineage>
</organism>
<dbReference type="EMBL" id="JXTB01000073">
    <property type="protein sequence ID" value="PON67244.1"/>
    <property type="molecule type" value="Genomic_DNA"/>
</dbReference>
<name>A0A2P5D1R8_PARAD</name>
<keyword evidence="1" id="KW-0548">Nucleotidyltransferase</keyword>
<keyword evidence="1" id="KW-0808">Transferase</keyword>
<proteinExistence type="predicted"/>
<keyword evidence="1" id="KW-0695">RNA-directed DNA polymerase</keyword>
<gene>
    <name evidence="1" type="ORF">PanWU01x14_104190</name>
</gene>
<comment type="caution">
    <text evidence="1">The sequence shown here is derived from an EMBL/GenBank/DDBJ whole genome shotgun (WGS) entry which is preliminary data.</text>
</comment>